<sequence>MLRRDGHPTALGEAIASYGRIFKTLHILQFIDVDETYRRDIKDIRNLQESRHSLARKICHGKKGELNHRYERGLENELGALGPVLNCVTLRTTVYLDAAGRQLKAQGYPVREEDIHPHHRRRSQSLHRRRPQDPDRRPPARDAARTAARR</sequence>
<dbReference type="GO" id="GO:0006313">
    <property type="term" value="P:DNA transposition"/>
    <property type="evidence" value="ECO:0007669"/>
    <property type="project" value="InterPro"/>
</dbReference>
<reference evidence="3 4" key="1">
    <citation type="submission" date="2019-03" db="EMBL/GenBank/DDBJ databases">
        <title>Draft genome sequences of novel Actinobacteria.</title>
        <authorList>
            <person name="Sahin N."/>
            <person name="Ay H."/>
            <person name="Saygin H."/>
        </authorList>
    </citation>
    <scope>NUCLEOTIDE SEQUENCE [LARGE SCALE GENOMIC DNA]</scope>
    <source>
        <strain evidence="3 4">CH32</strain>
    </source>
</reference>
<feature type="compositionally biased region" description="Basic residues" evidence="1">
    <location>
        <begin position="117"/>
        <end position="130"/>
    </location>
</feature>
<evidence type="ECO:0000313" key="4">
    <source>
        <dbReference type="Proteomes" id="UP000295302"/>
    </source>
</evidence>
<evidence type="ECO:0000259" key="2">
    <source>
        <dbReference type="Pfam" id="PF01526"/>
    </source>
</evidence>
<feature type="domain" description="Tn3 transposase DDE" evidence="2">
    <location>
        <begin position="2"/>
        <end position="116"/>
    </location>
</feature>
<dbReference type="OrthoDB" id="4337906at2"/>
<name>A0A4R4YIZ0_9ACTN</name>
<organism evidence="3 4">
    <name type="scientific">Nonomuraea terrae</name>
    <dbReference type="NCBI Taxonomy" id="2530383"/>
    <lineage>
        <taxon>Bacteria</taxon>
        <taxon>Bacillati</taxon>
        <taxon>Actinomycetota</taxon>
        <taxon>Actinomycetes</taxon>
        <taxon>Streptosporangiales</taxon>
        <taxon>Streptosporangiaceae</taxon>
        <taxon>Nonomuraea</taxon>
    </lineage>
</organism>
<dbReference type="RefSeq" id="WP_132616335.1">
    <property type="nucleotide sequence ID" value="NZ_SMKQ01000091.1"/>
</dbReference>
<dbReference type="InterPro" id="IPR002513">
    <property type="entry name" value="Tn3_Tnp_DDE_dom"/>
</dbReference>
<protein>
    <recommendedName>
        <fullName evidence="2">Tn3 transposase DDE domain-containing protein</fullName>
    </recommendedName>
</protein>
<dbReference type="EMBL" id="SMKQ01000091">
    <property type="protein sequence ID" value="TDD44833.1"/>
    <property type="molecule type" value="Genomic_DNA"/>
</dbReference>
<dbReference type="Pfam" id="PF01526">
    <property type="entry name" value="DDE_Tnp_Tn3"/>
    <property type="match status" value="1"/>
</dbReference>
<gene>
    <name evidence="3" type="ORF">E1286_25955</name>
</gene>
<evidence type="ECO:0000313" key="3">
    <source>
        <dbReference type="EMBL" id="TDD44833.1"/>
    </source>
</evidence>
<evidence type="ECO:0000256" key="1">
    <source>
        <dbReference type="SAM" id="MobiDB-lite"/>
    </source>
</evidence>
<dbReference type="AlphaFoldDB" id="A0A4R4YIZ0"/>
<feature type="region of interest" description="Disordered" evidence="1">
    <location>
        <begin position="107"/>
        <end position="150"/>
    </location>
</feature>
<comment type="caution">
    <text evidence="3">The sequence shown here is derived from an EMBL/GenBank/DDBJ whole genome shotgun (WGS) entry which is preliminary data.</text>
</comment>
<dbReference type="GO" id="GO:0004803">
    <property type="term" value="F:transposase activity"/>
    <property type="evidence" value="ECO:0007669"/>
    <property type="project" value="InterPro"/>
</dbReference>
<proteinExistence type="predicted"/>
<dbReference type="Proteomes" id="UP000295302">
    <property type="component" value="Unassembled WGS sequence"/>
</dbReference>
<feature type="compositionally biased region" description="Basic and acidic residues" evidence="1">
    <location>
        <begin position="131"/>
        <end position="144"/>
    </location>
</feature>
<accession>A0A4R4YIZ0</accession>
<keyword evidence="4" id="KW-1185">Reference proteome</keyword>